<keyword evidence="1" id="KW-1003">Cell membrane</keyword>
<dbReference type="UniPathway" id="UPA00958"/>
<name>A0A6J4M4H0_9BACT</name>
<reference evidence="2" key="1">
    <citation type="submission" date="2020-02" db="EMBL/GenBank/DDBJ databases">
        <authorList>
            <person name="Meier V. D."/>
        </authorList>
    </citation>
    <scope>NUCLEOTIDE SEQUENCE</scope>
    <source>
        <strain evidence="2">AVDCRST_MAG89</strain>
    </source>
</reference>
<comment type="similarity">
    <text evidence="1">Belongs to the glycosyltransferase group 1 family.</text>
</comment>
<dbReference type="EC" id="2.4.99.12" evidence="1"/>
<comment type="subcellular location">
    <subcellularLocation>
        <location evidence="1">Cell membrane</location>
    </subcellularLocation>
</comment>
<dbReference type="Gene3D" id="3.40.50.2000">
    <property type="entry name" value="Glycogen Phosphorylase B"/>
    <property type="match status" value="1"/>
</dbReference>
<sequence length="179" mass="18171">ARLAADGVPLRLILVPHEPTPPHLARTEAALDAHALPHARLSSVEAGGPVPAVTLVDRVGVLGDLYALADLAYVGGGFGTAGLHSVLEPAAFGAPVIIGPRHANAREAAELIAHAAAFEVTGADDLAETIRRLTDTGLRQRSGSAARAYAEAGRGAALRGARVIERLLDGGPSARPTGG</sequence>
<dbReference type="PANTHER" id="PTHR42755">
    <property type="entry name" value="3-DEOXY-MANNO-OCTULOSONATE CYTIDYLYLTRANSFERASE"/>
    <property type="match status" value="1"/>
</dbReference>
<comment type="function">
    <text evidence="1">Involved in lipopolysaccharide (LPS) biosynthesis. Catalyzes the transfer of 3-deoxy-D-manno-octulosonate (Kdo) residue(s) from CMP-Kdo to lipid IV(A), the tetraacyldisaccharide-1,4'-bisphosphate precursor of lipid A.</text>
</comment>
<keyword evidence="1" id="KW-0448">Lipopolysaccharide biosynthesis</keyword>
<organism evidence="2">
    <name type="scientific">uncultured Gemmatimonadota bacterium</name>
    <dbReference type="NCBI Taxonomy" id="203437"/>
    <lineage>
        <taxon>Bacteria</taxon>
        <taxon>Pseudomonadati</taxon>
        <taxon>Gemmatimonadota</taxon>
        <taxon>environmental samples</taxon>
    </lineage>
</organism>
<evidence type="ECO:0000256" key="1">
    <source>
        <dbReference type="RuleBase" id="RU365103"/>
    </source>
</evidence>
<dbReference type="GO" id="GO:0005886">
    <property type="term" value="C:plasma membrane"/>
    <property type="evidence" value="ECO:0007669"/>
    <property type="project" value="UniProtKB-SubCell"/>
</dbReference>
<comment type="pathway">
    <text evidence="1">Bacterial outer membrane biogenesis; LPS core biosynthesis.</text>
</comment>
<evidence type="ECO:0000313" key="2">
    <source>
        <dbReference type="EMBL" id="CAA9349367.1"/>
    </source>
</evidence>
<dbReference type="SUPFAM" id="SSF53756">
    <property type="entry name" value="UDP-Glycosyltransferase/glycogen phosphorylase"/>
    <property type="match status" value="1"/>
</dbReference>
<keyword evidence="2" id="KW-0328">Glycosyltransferase</keyword>
<dbReference type="AlphaFoldDB" id="A0A6J4M4H0"/>
<dbReference type="EMBL" id="CADCTV010000635">
    <property type="protein sequence ID" value="CAA9349367.1"/>
    <property type="molecule type" value="Genomic_DNA"/>
</dbReference>
<comment type="catalytic activity">
    <reaction evidence="1">
        <text>lipid IVA (E. coli) + CMP-3-deoxy-beta-D-manno-octulosonate = alpha-Kdo-(2-&gt;6)-lipid IVA (E. coli) + CMP + H(+)</text>
        <dbReference type="Rhea" id="RHEA:28066"/>
        <dbReference type="ChEBI" id="CHEBI:15378"/>
        <dbReference type="ChEBI" id="CHEBI:58603"/>
        <dbReference type="ChEBI" id="CHEBI:60364"/>
        <dbReference type="ChEBI" id="CHEBI:60377"/>
        <dbReference type="ChEBI" id="CHEBI:85987"/>
        <dbReference type="EC" id="2.4.99.12"/>
    </reaction>
</comment>
<feature type="non-terminal residue" evidence="2">
    <location>
        <position position="1"/>
    </location>
</feature>
<dbReference type="GO" id="GO:0009244">
    <property type="term" value="P:lipopolysaccharide core region biosynthetic process"/>
    <property type="evidence" value="ECO:0007669"/>
    <property type="project" value="UniProtKB-UniRule"/>
</dbReference>
<dbReference type="PANTHER" id="PTHR42755:SF1">
    <property type="entry name" value="3-DEOXY-D-MANNO-OCTULOSONIC ACID TRANSFERASE, MITOCHONDRIAL-RELATED"/>
    <property type="match status" value="1"/>
</dbReference>
<dbReference type="GO" id="GO:0009245">
    <property type="term" value="P:lipid A biosynthetic process"/>
    <property type="evidence" value="ECO:0007669"/>
    <property type="project" value="TreeGrafter"/>
</dbReference>
<accession>A0A6J4M4H0</accession>
<dbReference type="InterPro" id="IPR039901">
    <property type="entry name" value="Kdotransferase"/>
</dbReference>
<dbReference type="GO" id="GO:0043842">
    <property type="term" value="F:Kdo transferase activity"/>
    <property type="evidence" value="ECO:0007669"/>
    <property type="project" value="UniProtKB-EC"/>
</dbReference>
<keyword evidence="1" id="KW-0472">Membrane</keyword>
<proteinExistence type="inferred from homology"/>
<gene>
    <name evidence="2" type="ORF">AVDCRST_MAG89-3044</name>
</gene>
<protein>
    <recommendedName>
        <fullName evidence="1">3-deoxy-D-manno-octulosonic acid transferase</fullName>
        <shortName evidence="1">Kdo transferase</shortName>
        <ecNumber evidence="1">2.4.99.12</ecNumber>
    </recommendedName>
    <alternativeName>
        <fullName evidence="1">Lipid IV(A) 3-deoxy-D-manno-octulosonic acid transferase</fullName>
    </alternativeName>
</protein>
<keyword evidence="1 2" id="KW-0808">Transferase</keyword>